<dbReference type="EMBL" id="JAFBWN010000015">
    <property type="protein sequence ID" value="MBM2356386.1"/>
    <property type="molecule type" value="Genomic_DNA"/>
</dbReference>
<protein>
    <submittedName>
        <fullName evidence="1">Uncharacterized protein</fullName>
    </submittedName>
</protein>
<organism evidence="1 2">
    <name type="scientific">Pseudosulfitobacter pseudonitzschiae</name>
    <dbReference type="NCBI Taxonomy" id="1402135"/>
    <lineage>
        <taxon>Bacteria</taxon>
        <taxon>Pseudomonadati</taxon>
        <taxon>Pseudomonadota</taxon>
        <taxon>Alphaproteobacteria</taxon>
        <taxon>Rhodobacterales</taxon>
        <taxon>Roseobacteraceae</taxon>
        <taxon>Pseudosulfitobacter</taxon>
    </lineage>
</organism>
<dbReference type="AlphaFoldDB" id="A0A9Q2NSY7"/>
<comment type="caution">
    <text evidence="1">The sequence shown here is derived from an EMBL/GenBank/DDBJ whole genome shotgun (WGS) entry which is preliminary data.</text>
</comment>
<gene>
    <name evidence="1" type="ORF">JQX14_17660</name>
</gene>
<sequence>MAVRQNLRIRQGETFQFAFVHLDVGGTAVDLSGYEGRLTMRADFSASSEAYLTSTGGDVQGTITLAADGTVTLDMTAGQTSALLDDLSELLIFGDRSNRAERFVEFIYDLSLIDGVVVTRALQGKVIVEREVTR</sequence>
<accession>A0A9Q2NSY7</accession>
<evidence type="ECO:0000313" key="2">
    <source>
        <dbReference type="Proteomes" id="UP000809337"/>
    </source>
</evidence>
<dbReference type="Proteomes" id="UP000809337">
    <property type="component" value="Unassembled WGS sequence"/>
</dbReference>
<name>A0A9Q2NSY7_9RHOB</name>
<evidence type="ECO:0000313" key="1">
    <source>
        <dbReference type="EMBL" id="MBM2356386.1"/>
    </source>
</evidence>
<proteinExistence type="predicted"/>
<reference evidence="1" key="1">
    <citation type="submission" date="2021-01" db="EMBL/GenBank/DDBJ databases">
        <title>Diatom-associated Roseobacters Show Island Model of Population Structure.</title>
        <authorList>
            <person name="Qu L."/>
            <person name="Feng X."/>
            <person name="Chen Y."/>
            <person name="Li L."/>
            <person name="Wang X."/>
            <person name="Hu Z."/>
            <person name="Wang H."/>
            <person name="Luo H."/>
        </authorList>
    </citation>
    <scope>NUCLEOTIDE SEQUENCE</scope>
    <source>
        <strain evidence="1">SM26-45</strain>
    </source>
</reference>